<reference evidence="6" key="1">
    <citation type="journal article" date="2013" name="ISME J.">
        <title>A small predatory core genome in the divergent marine Bacteriovorax marinus SJ and the terrestrial Bdellovibrio bacteriovorus.</title>
        <authorList>
            <person name="Crossman L.C."/>
            <person name="Chen H."/>
            <person name="Cerdeno-Tarraga A.M."/>
            <person name="Brooks K."/>
            <person name="Quail M.A."/>
            <person name="Pineiro S.A."/>
            <person name="Hobley L."/>
            <person name="Sockett R.E."/>
            <person name="Bentley S.D."/>
            <person name="Parkhill J."/>
            <person name="Williams H.N."/>
            <person name="Stine O.C."/>
        </authorList>
    </citation>
    <scope>NUCLEOTIDE SEQUENCE [LARGE SCALE GENOMIC DNA]</scope>
    <source>
        <strain evidence="6">ATCC BAA-682 / DSM 15412 / SJ</strain>
    </source>
</reference>
<dbReference type="SMART" id="SM00363">
    <property type="entry name" value="S4"/>
    <property type="match status" value="1"/>
</dbReference>
<dbReference type="EMBL" id="FQ312005">
    <property type="protein sequence ID" value="CBW27846.1"/>
    <property type="molecule type" value="Genomic_DNA"/>
</dbReference>
<dbReference type="Gene3D" id="3.40.50.150">
    <property type="entry name" value="Vaccinia Virus protein VP39"/>
    <property type="match status" value="1"/>
</dbReference>
<evidence type="ECO:0000313" key="6">
    <source>
        <dbReference type="Proteomes" id="UP000008963"/>
    </source>
</evidence>
<dbReference type="SUPFAM" id="SSF53335">
    <property type="entry name" value="S-adenosyl-L-methionine-dependent methyltransferases"/>
    <property type="match status" value="1"/>
</dbReference>
<name>E1WZF7_HALMS</name>
<dbReference type="InterPro" id="IPR002942">
    <property type="entry name" value="S4_RNA-bd"/>
</dbReference>
<dbReference type="Proteomes" id="UP000008963">
    <property type="component" value="Chromosome"/>
</dbReference>
<evidence type="ECO:0000256" key="3">
    <source>
        <dbReference type="PROSITE-ProRule" id="PRU00182"/>
    </source>
</evidence>
<evidence type="ECO:0000313" key="5">
    <source>
        <dbReference type="EMBL" id="CBW27846.1"/>
    </source>
</evidence>
<dbReference type="Gene3D" id="3.10.290.10">
    <property type="entry name" value="RNA-binding S4 domain"/>
    <property type="match status" value="1"/>
</dbReference>
<keyword evidence="5" id="KW-0489">Methyltransferase</keyword>
<dbReference type="GO" id="GO:0032259">
    <property type="term" value="P:methylation"/>
    <property type="evidence" value="ECO:0007669"/>
    <property type="project" value="UniProtKB-KW"/>
</dbReference>
<evidence type="ECO:0000256" key="1">
    <source>
        <dbReference type="ARBA" id="ARBA00022884"/>
    </source>
</evidence>
<dbReference type="AlphaFoldDB" id="E1WZF7"/>
<keyword evidence="1 3" id="KW-0694">RNA-binding</keyword>
<gene>
    <name evidence="5" type="ordered locus">BMS_3088</name>
</gene>
<dbReference type="KEGG" id="bmx:BMS_3088"/>
<dbReference type="Pfam" id="PF01479">
    <property type="entry name" value="S4"/>
    <property type="match status" value="1"/>
</dbReference>
<evidence type="ECO:0000256" key="2">
    <source>
        <dbReference type="ARBA" id="ARBA00029460"/>
    </source>
</evidence>
<proteinExistence type="inferred from homology"/>
<dbReference type="GO" id="GO:0003723">
    <property type="term" value="F:RNA binding"/>
    <property type="evidence" value="ECO:0007669"/>
    <property type="project" value="UniProtKB-KW"/>
</dbReference>
<dbReference type="CDD" id="cd00165">
    <property type="entry name" value="S4"/>
    <property type="match status" value="1"/>
</dbReference>
<dbReference type="OrthoDB" id="5291275at2"/>
<comment type="similarity">
    <text evidence="2">Belongs to the TlyA family.</text>
</comment>
<dbReference type="InterPro" id="IPR036986">
    <property type="entry name" value="S4_RNA-bd_sf"/>
</dbReference>
<dbReference type="CDD" id="cd02440">
    <property type="entry name" value="AdoMet_MTases"/>
    <property type="match status" value="1"/>
</dbReference>
<dbReference type="HOGENOM" id="CLU_058015_3_0_7"/>
<dbReference type="InterPro" id="IPR047048">
    <property type="entry name" value="TlyA"/>
</dbReference>
<dbReference type="NCBIfam" id="TIGR00478">
    <property type="entry name" value="tly"/>
    <property type="match status" value="1"/>
</dbReference>
<dbReference type="eggNOG" id="COG1189">
    <property type="taxonomic scope" value="Bacteria"/>
</dbReference>
<dbReference type="PROSITE" id="PS50889">
    <property type="entry name" value="S4"/>
    <property type="match status" value="1"/>
</dbReference>
<accession>E1WZF7</accession>
<keyword evidence="5" id="KW-0808">Transferase</keyword>
<dbReference type="STRING" id="862908.BMS_3088"/>
<dbReference type="InterPro" id="IPR004538">
    <property type="entry name" value="Hemolysin_A/TlyA"/>
</dbReference>
<dbReference type="InterPro" id="IPR029063">
    <property type="entry name" value="SAM-dependent_MTases_sf"/>
</dbReference>
<dbReference type="GO" id="GO:0008168">
    <property type="term" value="F:methyltransferase activity"/>
    <property type="evidence" value="ECO:0007669"/>
    <property type="project" value="UniProtKB-KW"/>
</dbReference>
<dbReference type="Pfam" id="PF01728">
    <property type="entry name" value="FtsJ"/>
    <property type="match status" value="1"/>
</dbReference>
<evidence type="ECO:0000259" key="4">
    <source>
        <dbReference type="SMART" id="SM00363"/>
    </source>
</evidence>
<dbReference type="RefSeq" id="WP_014245616.1">
    <property type="nucleotide sequence ID" value="NC_016620.1"/>
</dbReference>
<dbReference type="PIRSF" id="PIRSF005578">
    <property type="entry name" value="TlyA"/>
    <property type="match status" value="1"/>
</dbReference>
<dbReference type="SUPFAM" id="SSF55174">
    <property type="entry name" value="Alpha-L RNA-binding motif"/>
    <property type="match status" value="1"/>
</dbReference>
<organism evidence="5 6">
    <name type="scientific">Halobacteriovorax marinus (strain ATCC BAA-682 / DSM 15412 / SJ)</name>
    <name type="common">Bacteriovorax marinus</name>
    <dbReference type="NCBI Taxonomy" id="862908"/>
    <lineage>
        <taxon>Bacteria</taxon>
        <taxon>Pseudomonadati</taxon>
        <taxon>Bdellovibrionota</taxon>
        <taxon>Bacteriovoracia</taxon>
        <taxon>Bacteriovoracales</taxon>
        <taxon>Halobacteriovoraceae</taxon>
        <taxon>Halobacteriovorax</taxon>
    </lineage>
</organism>
<dbReference type="InterPro" id="IPR002877">
    <property type="entry name" value="RNA_MeTrfase_FtsJ_dom"/>
</dbReference>
<sequence>MKDRVDKVLVATGLASTRSQASLLVKEGVVYYNNTLVKKTSLIVEGESLEVRKDNIFVGRGAHKIEGALEEFNVDPQGMIVADVGASTGGFTDYILQKGASKVFAIDVGHGQLAKSLREDSRVINMEGVNIRYELELDEKVDLAVVDLSYISLKLTLDTIHSLVKDNGSIIALVKPQFEVGKENVGKGGIVRSDEARLNSLESLYAWCSEKKYFIKEAMVSPIKGKTGNTEYFFYFDRSLSDHELTKEELRNL</sequence>
<keyword evidence="6" id="KW-1185">Reference proteome</keyword>
<dbReference type="PANTHER" id="PTHR32319:SF0">
    <property type="entry name" value="BACTERIAL HEMOLYSIN-LIKE PROTEIN"/>
    <property type="match status" value="1"/>
</dbReference>
<feature type="domain" description="RNA-binding S4" evidence="4">
    <location>
        <begin position="3"/>
        <end position="57"/>
    </location>
</feature>
<dbReference type="PATRIC" id="fig|862908.3.peg.2953"/>
<dbReference type="PANTHER" id="PTHR32319">
    <property type="entry name" value="BACTERIAL HEMOLYSIN-LIKE PROTEIN"/>
    <property type="match status" value="1"/>
</dbReference>
<protein>
    <submittedName>
        <fullName evidence="5">RNA methyltransferase</fullName>
    </submittedName>
</protein>